<dbReference type="Pfam" id="PF13639">
    <property type="entry name" value="zf-RING_2"/>
    <property type="match status" value="1"/>
</dbReference>
<evidence type="ECO:0000256" key="5">
    <source>
        <dbReference type="ARBA" id="ARBA00022692"/>
    </source>
</evidence>
<name>A0A6A6KUJ3_HEVBR</name>
<comment type="subcellular location">
    <subcellularLocation>
        <location evidence="2">Membrane</location>
        <topology evidence="2">Multi-pass membrane protein</topology>
    </subcellularLocation>
</comment>
<feature type="domain" description="RING-type" evidence="14">
    <location>
        <begin position="211"/>
        <end position="253"/>
    </location>
</feature>
<keyword evidence="9" id="KW-0862">Zinc</keyword>
<dbReference type="GO" id="GO:0061630">
    <property type="term" value="F:ubiquitin protein ligase activity"/>
    <property type="evidence" value="ECO:0007669"/>
    <property type="project" value="UniProtKB-EC"/>
</dbReference>
<evidence type="ECO:0000256" key="1">
    <source>
        <dbReference type="ARBA" id="ARBA00000900"/>
    </source>
</evidence>
<evidence type="ECO:0000256" key="4">
    <source>
        <dbReference type="ARBA" id="ARBA00022679"/>
    </source>
</evidence>
<evidence type="ECO:0000256" key="12">
    <source>
        <dbReference type="PROSITE-ProRule" id="PRU00175"/>
    </source>
</evidence>
<dbReference type="Gene3D" id="3.30.40.10">
    <property type="entry name" value="Zinc/RING finger domain, C3HC4 (zinc finger)"/>
    <property type="match status" value="1"/>
</dbReference>
<comment type="caution">
    <text evidence="15">The sequence shown here is derived from an EMBL/GenBank/DDBJ whole genome shotgun (WGS) entry which is preliminary data.</text>
</comment>
<dbReference type="Proteomes" id="UP000467840">
    <property type="component" value="Chromosome 2"/>
</dbReference>
<evidence type="ECO:0000256" key="10">
    <source>
        <dbReference type="ARBA" id="ARBA00022989"/>
    </source>
</evidence>
<keyword evidence="4" id="KW-0808">Transferase</keyword>
<dbReference type="InterPro" id="IPR001841">
    <property type="entry name" value="Znf_RING"/>
</dbReference>
<keyword evidence="16" id="KW-1185">Reference proteome</keyword>
<keyword evidence="8" id="KW-0833">Ubl conjugation pathway</keyword>
<dbReference type="AlphaFoldDB" id="A0A6A6KUJ3"/>
<feature type="coiled-coil region" evidence="13">
    <location>
        <begin position="141"/>
        <end position="171"/>
    </location>
</feature>
<keyword evidence="5" id="KW-0812">Transmembrane</keyword>
<dbReference type="InterPro" id="IPR013083">
    <property type="entry name" value="Znf_RING/FYVE/PHD"/>
</dbReference>
<dbReference type="EMBL" id="JAAGAX010000015">
    <property type="protein sequence ID" value="KAF2291845.1"/>
    <property type="molecule type" value="Genomic_DNA"/>
</dbReference>
<evidence type="ECO:0000256" key="8">
    <source>
        <dbReference type="ARBA" id="ARBA00022786"/>
    </source>
</evidence>
<dbReference type="GO" id="GO:0006511">
    <property type="term" value="P:ubiquitin-dependent protein catabolic process"/>
    <property type="evidence" value="ECO:0007669"/>
    <property type="project" value="TreeGrafter"/>
</dbReference>
<dbReference type="PROSITE" id="PS50089">
    <property type="entry name" value="ZF_RING_2"/>
    <property type="match status" value="1"/>
</dbReference>
<evidence type="ECO:0000256" key="7">
    <source>
        <dbReference type="ARBA" id="ARBA00022771"/>
    </source>
</evidence>
<gene>
    <name evidence="15" type="ORF">GH714_035834</name>
</gene>
<keyword evidence="13" id="KW-0175">Coiled coil</keyword>
<keyword evidence="6" id="KW-0479">Metal-binding</keyword>
<comment type="catalytic activity">
    <reaction evidence="1">
        <text>S-ubiquitinyl-[E2 ubiquitin-conjugating enzyme]-L-cysteine + [acceptor protein]-L-lysine = [E2 ubiquitin-conjugating enzyme]-L-cysteine + N(6)-ubiquitinyl-[acceptor protein]-L-lysine.</text>
        <dbReference type="EC" id="2.3.2.27"/>
    </reaction>
</comment>
<evidence type="ECO:0000313" key="15">
    <source>
        <dbReference type="EMBL" id="KAF2291845.1"/>
    </source>
</evidence>
<keyword evidence="7 12" id="KW-0863">Zinc-finger</keyword>
<evidence type="ECO:0000256" key="3">
    <source>
        <dbReference type="ARBA" id="ARBA00012483"/>
    </source>
</evidence>
<keyword evidence="11" id="KW-0472">Membrane</keyword>
<dbReference type="SMART" id="SM00184">
    <property type="entry name" value="RING"/>
    <property type="match status" value="1"/>
</dbReference>
<evidence type="ECO:0000256" key="11">
    <source>
        <dbReference type="ARBA" id="ARBA00023136"/>
    </source>
</evidence>
<dbReference type="PANTHER" id="PTHR45977:SF4">
    <property type="entry name" value="RING-TYPE DOMAIN-CONTAINING PROTEIN"/>
    <property type="match status" value="1"/>
</dbReference>
<dbReference type="CDD" id="cd16454">
    <property type="entry name" value="RING-H2_PA-TM-RING"/>
    <property type="match status" value="1"/>
</dbReference>
<organism evidence="15 16">
    <name type="scientific">Hevea brasiliensis</name>
    <name type="common">Para rubber tree</name>
    <name type="synonym">Siphonia brasiliensis</name>
    <dbReference type="NCBI Taxonomy" id="3981"/>
    <lineage>
        <taxon>Eukaryota</taxon>
        <taxon>Viridiplantae</taxon>
        <taxon>Streptophyta</taxon>
        <taxon>Embryophyta</taxon>
        <taxon>Tracheophyta</taxon>
        <taxon>Spermatophyta</taxon>
        <taxon>Magnoliopsida</taxon>
        <taxon>eudicotyledons</taxon>
        <taxon>Gunneridae</taxon>
        <taxon>Pentapetalae</taxon>
        <taxon>rosids</taxon>
        <taxon>fabids</taxon>
        <taxon>Malpighiales</taxon>
        <taxon>Euphorbiaceae</taxon>
        <taxon>Crotonoideae</taxon>
        <taxon>Micrandreae</taxon>
        <taxon>Hevea</taxon>
    </lineage>
</organism>
<dbReference type="EC" id="2.3.2.27" evidence="3"/>
<evidence type="ECO:0000256" key="6">
    <source>
        <dbReference type="ARBA" id="ARBA00022723"/>
    </source>
</evidence>
<dbReference type="GO" id="GO:0008270">
    <property type="term" value="F:zinc ion binding"/>
    <property type="evidence" value="ECO:0007669"/>
    <property type="project" value="UniProtKB-KW"/>
</dbReference>
<protein>
    <recommendedName>
        <fullName evidence="3">RING-type E3 ubiquitin transferase</fullName>
        <ecNumber evidence="3">2.3.2.27</ecNumber>
    </recommendedName>
</protein>
<evidence type="ECO:0000256" key="13">
    <source>
        <dbReference type="SAM" id="Coils"/>
    </source>
</evidence>
<accession>A0A6A6KUJ3</accession>
<keyword evidence="10" id="KW-1133">Transmembrane helix</keyword>
<dbReference type="GO" id="GO:0016020">
    <property type="term" value="C:membrane"/>
    <property type="evidence" value="ECO:0007669"/>
    <property type="project" value="UniProtKB-SubCell"/>
</dbReference>
<proteinExistence type="predicted"/>
<dbReference type="SUPFAM" id="SSF57850">
    <property type="entry name" value="RING/U-box"/>
    <property type="match status" value="1"/>
</dbReference>
<evidence type="ECO:0000313" key="16">
    <source>
        <dbReference type="Proteomes" id="UP000467840"/>
    </source>
</evidence>
<reference evidence="15 16" key="1">
    <citation type="journal article" date="2020" name="Mol. Plant">
        <title>The Chromosome-Based Rubber Tree Genome Provides New Insights into Spurge Genome Evolution and Rubber Biosynthesis.</title>
        <authorList>
            <person name="Liu J."/>
            <person name="Shi C."/>
            <person name="Shi C.C."/>
            <person name="Li W."/>
            <person name="Zhang Q.J."/>
            <person name="Zhang Y."/>
            <person name="Li K."/>
            <person name="Lu H.F."/>
            <person name="Shi C."/>
            <person name="Zhu S.T."/>
            <person name="Xiao Z.Y."/>
            <person name="Nan H."/>
            <person name="Yue Y."/>
            <person name="Zhu X.G."/>
            <person name="Wu Y."/>
            <person name="Hong X.N."/>
            <person name="Fan G.Y."/>
            <person name="Tong Y."/>
            <person name="Zhang D."/>
            <person name="Mao C.L."/>
            <person name="Liu Y.L."/>
            <person name="Hao S.J."/>
            <person name="Liu W.Q."/>
            <person name="Lv M.Q."/>
            <person name="Zhang H.B."/>
            <person name="Liu Y."/>
            <person name="Hu-Tang G.R."/>
            <person name="Wang J.P."/>
            <person name="Wang J.H."/>
            <person name="Sun Y.H."/>
            <person name="Ni S.B."/>
            <person name="Chen W.B."/>
            <person name="Zhang X.C."/>
            <person name="Jiao Y.N."/>
            <person name="Eichler E.E."/>
            <person name="Li G.H."/>
            <person name="Liu X."/>
            <person name="Gao L.Z."/>
        </authorList>
    </citation>
    <scope>NUCLEOTIDE SEQUENCE [LARGE SCALE GENOMIC DNA]</scope>
    <source>
        <strain evidence="16">cv. GT1</strain>
        <tissue evidence="15">Leaf</tissue>
    </source>
</reference>
<sequence>MDELRIAIREAEILHRMSNWGLFSTFDGSYDPRTSNGKFDVDELRRAKLEEQKRELARSRARKENREFEVVLQEVEFEVMVQLGKILAKTIDPVLKGLKKVEGEEGEIAIREAEILQRMSNWGLYSTFDGSYDPRTFDGKLDVDELRRAKLEEKKRELARLRARKENREFELVLQEVEFEVMVQLGKILAKTIDPVLKGLKKVEVEEGEVCGVCQEEMETGEEVRAMDCMHRFHGFCIVQWLKRKNKTCPLCRYEMQIREDT</sequence>
<dbReference type="PANTHER" id="PTHR45977">
    <property type="entry name" value="TARGET OF ERK KINASE MPK-1"/>
    <property type="match status" value="1"/>
</dbReference>
<dbReference type="GO" id="GO:0016567">
    <property type="term" value="P:protein ubiquitination"/>
    <property type="evidence" value="ECO:0007669"/>
    <property type="project" value="TreeGrafter"/>
</dbReference>
<evidence type="ECO:0000256" key="9">
    <source>
        <dbReference type="ARBA" id="ARBA00022833"/>
    </source>
</evidence>
<evidence type="ECO:0000259" key="14">
    <source>
        <dbReference type="PROSITE" id="PS50089"/>
    </source>
</evidence>
<evidence type="ECO:0000256" key="2">
    <source>
        <dbReference type="ARBA" id="ARBA00004141"/>
    </source>
</evidence>